<evidence type="ECO:0000313" key="1">
    <source>
        <dbReference type="EMBL" id="ADB15344.1"/>
    </source>
</evidence>
<name>D2R585_PIRSD</name>
<accession>D2R585</accession>
<dbReference type="eggNOG" id="COG5362">
    <property type="taxonomic scope" value="Bacteria"/>
</dbReference>
<dbReference type="AlphaFoldDB" id="D2R585"/>
<protein>
    <submittedName>
        <fullName evidence="1">Uncharacterized protein</fullName>
    </submittedName>
</protein>
<gene>
    <name evidence="1" type="ordered locus">Psta_0658</name>
</gene>
<evidence type="ECO:0000313" key="2">
    <source>
        <dbReference type="Proteomes" id="UP000001887"/>
    </source>
</evidence>
<dbReference type="STRING" id="530564.Psta_0658"/>
<sequence>MQPLWNLSNDDWQSIASWSSHASETEQQQLVELILGRSLATDPLASYCPHVPWPRQRDFLKRSSREALFGGAAGGGKSEALLMAALQFVDVPGYAALILRRDTRRLELPGGLIPRSHEWLQNTSARWSAIRKTWLFPTENEPATIAFGYLSSPDDKYRYASSEFQFIGFDELTEFPEDDYLFLFSRLRRTRDLPVPLRMRAASNPGNRGHQWVKQRFITREAMEAASRARDEQLATSNDLFWNEGRAYLPSRIIDNPSLDRASYLESLSHLPRLIRERLLHGDWSVQEDSLIRANWLRYFTHLHGMLHFEGGVLGERAAIHERDCQRFMTIDPAGTSEDRARESRSGTRCYSVLQIWDLARQSRGELLFLRHQVRARLGFDELCHTIRQLHQQYAPQKIWIENEKLGQAAVDVLRRELPIATIATRGRDKVTRAARLITKLERREILLPSEMLPWKQSLEAEMLTWTGQTSEPSDQIDAAAYAAEIASEKRAAVVLMG</sequence>
<dbReference type="Proteomes" id="UP000001887">
    <property type="component" value="Chromosome"/>
</dbReference>
<dbReference type="EMBL" id="CP001848">
    <property type="protein sequence ID" value="ADB15344.1"/>
    <property type="molecule type" value="Genomic_DNA"/>
</dbReference>
<proteinExistence type="predicted"/>
<reference evidence="1 2" key="1">
    <citation type="journal article" date="2009" name="Stand. Genomic Sci.">
        <title>Complete genome sequence of Pirellula staleyi type strain (ATCC 27377).</title>
        <authorList>
            <person name="Clum A."/>
            <person name="Tindall B.J."/>
            <person name="Sikorski J."/>
            <person name="Ivanova N."/>
            <person name="Mavrommatis K."/>
            <person name="Lucas S."/>
            <person name="Glavina del Rio T."/>
            <person name="Nolan M."/>
            <person name="Chen F."/>
            <person name="Tice H."/>
            <person name="Pitluck S."/>
            <person name="Cheng J.F."/>
            <person name="Chertkov O."/>
            <person name="Brettin T."/>
            <person name="Han C."/>
            <person name="Detter J.C."/>
            <person name="Kuske C."/>
            <person name="Bruce D."/>
            <person name="Goodwin L."/>
            <person name="Ovchinikova G."/>
            <person name="Pati A."/>
            <person name="Mikhailova N."/>
            <person name="Chen A."/>
            <person name="Palaniappan K."/>
            <person name="Land M."/>
            <person name="Hauser L."/>
            <person name="Chang Y.J."/>
            <person name="Jeffries C.D."/>
            <person name="Chain P."/>
            <person name="Rohde M."/>
            <person name="Goker M."/>
            <person name="Bristow J."/>
            <person name="Eisen J.A."/>
            <person name="Markowitz V."/>
            <person name="Hugenholtz P."/>
            <person name="Kyrpides N.C."/>
            <person name="Klenk H.P."/>
            <person name="Lapidus A."/>
        </authorList>
    </citation>
    <scope>NUCLEOTIDE SEQUENCE [LARGE SCALE GENOMIC DNA]</scope>
    <source>
        <strain evidence="2">ATCC 27377 / DSM 6068 / ICPB 4128</strain>
    </source>
</reference>
<keyword evidence="2" id="KW-1185">Reference proteome</keyword>
<dbReference type="OrthoDB" id="257361at2"/>
<dbReference type="HOGENOM" id="CLU_547316_0_0_0"/>
<dbReference type="KEGG" id="psl:Psta_0658"/>
<organism evidence="1 2">
    <name type="scientific">Pirellula staleyi (strain ATCC 27377 / DSM 6068 / ICPB 4128)</name>
    <name type="common">Pirella staleyi</name>
    <dbReference type="NCBI Taxonomy" id="530564"/>
    <lineage>
        <taxon>Bacteria</taxon>
        <taxon>Pseudomonadati</taxon>
        <taxon>Planctomycetota</taxon>
        <taxon>Planctomycetia</taxon>
        <taxon>Pirellulales</taxon>
        <taxon>Pirellulaceae</taxon>
        <taxon>Pirellula</taxon>
    </lineage>
</organism>
<dbReference type="InterPro" id="IPR027417">
    <property type="entry name" value="P-loop_NTPase"/>
</dbReference>
<dbReference type="Gene3D" id="3.30.420.240">
    <property type="match status" value="1"/>
</dbReference>
<dbReference type="Gene3D" id="3.40.50.300">
    <property type="entry name" value="P-loop containing nucleotide triphosphate hydrolases"/>
    <property type="match status" value="1"/>
</dbReference>
<dbReference type="Pfam" id="PF03237">
    <property type="entry name" value="Terminase_6N"/>
    <property type="match status" value="1"/>
</dbReference>